<gene>
    <name evidence="1" type="ORF">FJM51_03195</name>
</gene>
<comment type="caution">
    <text evidence="1">The sequence shown here is derived from an EMBL/GenBank/DDBJ whole genome shotgun (WGS) entry which is preliminary data.</text>
</comment>
<name>A0A501WXS3_9RHOB</name>
<dbReference type="RefSeq" id="WP_140452666.1">
    <property type="nucleotide sequence ID" value="NZ_VFRP01000002.1"/>
</dbReference>
<proteinExistence type="predicted"/>
<dbReference type="EMBL" id="VFRP01000002">
    <property type="protein sequence ID" value="TPE53045.1"/>
    <property type="molecule type" value="Genomic_DNA"/>
</dbReference>
<sequence>MTDDQKRAAVEAMARAMTNPEAQEEWPAHAFLAEKQLSALLALGWRAPEPPKRAETLRETVDRIRAASVDWPADPIGEIERLNEDDRFRAGAEAMREAAAKACEAMEQEYADKMPSGAFAAGDCAAAIRALPIPGEGGGDG</sequence>
<dbReference type="Proteomes" id="UP000319255">
    <property type="component" value="Unassembled WGS sequence"/>
</dbReference>
<accession>A0A501WXS3</accession>
<organism evidence="1 2">
    <name type="scientific">Amaricoccus solimangrovi</name>
    <dbReference type="NCBI Taxonomy" id="2589815"/>
    <lineage>
        <taxon>Bacteria</taxon>
        <taxon>Pseudomonadati</taxon>
        <taxon>Pseudomonadota</taxon>
        <taxon>Alphaproteobacteria</taxon>
        <taxon>Rhodobacterales</taxon>
        <taxon>Paracoccaceae</taxon>
        <taxon>Amaricoccus</taxon>
    </lineage>
</organism>
<protein>
    <submittedName>
        <fullName evidence="1">Uncharacterized protein</fullName>
    </submittedName>
</protein>
<evidence type="ECO:0000313" key="2">
    <source>
        <dbReference type="Proteomes" id="UP000319255"/>
    </source>
</evidence>
<keyword evidence="2" id="KW-1185">Reference proteome</keyword>
<dbReference type="AlphaFoldDB" id="A0A501WXS3"/>
<evidence type="ECO:0000313" key="1">
    <source>
        <dbReference type="EMBL" id="TPE53045.1"/>
    </source>
</evidence>
<reference evidence="1 2" key="1">
    <citation type="submission" date="2019-06" db="EMBL/GenBank/DDBJ databases">
        <title>A novel bacterium of genus Amaricoccus, isolated from marine sediment.</title>
        <authorList>
            <person name="Huang H."/>
            <person name="Mo K."/>
            <person name="Hu Y."/>
        </authorList>
    </citation>
    <scope>NUCLEOTIDE SEQUENCE [LARGE SCALE GENOMIC DNA]</scope>
    <source>
        <strain evidence="1 2">HB172011</strain>
    </source>
</reference>
<dbReference type="OrthoDB" id="5947241at2"/>